<dbReference type="RefSeq" id="WP_162377489.1">
    <property type="nucleotide sequence ID" value="NZ_JBHTKN010000007.1"/>
</dbReference>
<dbReference type="EMBL" id="JBHTKN010000007">
    <property type="protein sequence ID" value="MFD1043076.1"/>
    <property type="molecule type" value="Genomic_DNA"/>
</dbReference>
<evidence type="ECO:0000313" key="1">
    <source>
        <dbReference type="EMBL" id="MFD1043076.1"/>
    </source>
</evidence>
<name>A0ABW3LZK9_9GAMM</name>
<keyword evidence="2" id="KW-1185">Reference proteome</keyword>
<reference evidence="2" key="1">
    <citation type="journal article" date="2019" name="Int. J. Syst. Evol. Microbiol.">
        <title>The Global Catalogue of Microorganisms (GCM) 10K type strain sequencing project: providing services to taxonomists for standard genome sequencing and annotation.</title>
        <authorList>
            <consortium name="The Broad Institute Genomics Platform"/>
            <consortium name="The Broad Institute Genome Sequencing Center for Infectious Disease"/>
            <person name="Wu L."/>
            <person name="Ma J."/>
        </authorList>
    </citation>
    <scope>NUCLEOTIDE SEQUENCE [LARGE SCALE GENOMIC DNA]</scope>
    <source>
        <strain evidence="2">CCUG 55854</strain>
    </source>
</reference>
<accession>A0ABW3LZK9</accession>
<gene>
    <name evidence="1" type="ORF">ACFQ2N_12055</name>
</gene>
<proteinExistence type="predicted"/>
<organism evidence="1 2">
    <name type="scientific">Pseudoxanthomonas kaohsiungensis</name>
    <dbReference type="NCBI Taxonomy" id="283923"/>
    <lineage>
        <taxon>Bacteria</taxon>
        <taxon>Pseudomonadati</taxon>
        <taxon>Pseudomonadota</taxon>
        <taxon>Gammaproteobacteria</taxon>
        <taxon>Lysobacterales</taxon>
        <taxon>Lysobacteraceae</taxon>
        <taxon>Pseudoxanthomonas</taxon>
    </lineage>
</organism>
<comment type="caution">
    <text evidence="1">The sequence shown here is derived from an EMBL/GenBank/DDBJ whole genome shotgun (WGS) entry which is preliminary data.</text>
</comment>
<evidence type="ECO:0000313" key="2">
    <source>
        <dbReference type="Proteomes" id="UP001597033"/>
    </source>
</evidence>
<sequence length="201" mass="23018">MSTEIWKLSKFEVAERQLLQAIRLFFYRGDEISIHTLAEAAAQVLYDTKEQHGGGISIFRDSDRIRPERKKEWLQHVFRSRNFFKHGDKDAGELHEFKAVFNHFSLLDAVNLYSSAKRAWVPETLVFFSWFALAYPSILNDDDPVMRSLVESAVRGPDLIDTQDFSTWAACLEELRSGHRSFQGLVLTAGLPGKCSTSARF</sequence>
<evidence type="ECO:0008006" key="3">
    <source>
        <dbReference type="Google" id="ProtNLM"/>
    </source>
</evidence>
<protein>
    <recommendedName>
        <fullName evidence="3">Apea-like HEPN domain-containing protein</fullName>
    </recommendedName>
</protein>
<dbReference type="Proteomes" id="UP001597033">
    <property type="component" value="Unassembled WGS sequence"/>
</dbReference>